<evidence type="ECO:0000256" key="18">
    <source>
        <dbReference type="ARBA" id="ARBA00030800"/>
    </source>
</evidence>
<gene>
    <name evidence="21" type="ORF">WFZ85_03125</name>
</gene>
<protein>
    <recommendedName>
        <fullName evidence="5">Oxygen sensor histidine kinase NreB</fullName>
        <ecNumber evidence="4">2.7.13.3</ecNumber>
    </recommendedName>
    <alternativeName>
        <fullName evidence="18">Nitrogen regulation protein B</fullName>
    </alternativeName>
</protein>
<evidence type="ECO:0000256" key="9">
    <source>
        <dbReference type="ARBA" id="ARBA00022679"/>
    </source>
</evidence>
<reference evidence="21 22" key="1">
    <citation type="submission" date="2024-03" db="EMBL/GenBank/DDBJ databases">
        <title>Two novel species of the genus Flavobacterium exhibiting potentially degradation of complex polysaccharides.</title>
        <authorList>
            <person name="Lian X."/>
        </authorList>
    </citation>
    <scope>NUCLEOTIDE SEQUENCE [LARGE SCALE GENOMIC DNA]</scope>
    <source>
        <strain evidence="22">j3</strain>
    </source>
</reference>
<comment type="cofactor">
    <cofactor evidence="2">
        <name>[4Fe-4S] cluster</name>
        <dbReference type="ChEBI" id="CHEBI:49883"/>
    </cofactor>
</comment>
<keyword evidence="7" id="KW-0963">Cytoplasm</keyword>
<keyword evidence="22" id="KW-1185">Reference proteome</keyword>
<keyword evidence="19" id="KW-1133">Transmembrane helix</keyword>
<dbReference type="Gene3D" id="1.25.40.10">
    <property type="entry name" value="Tetratricopeptide repeat domain"/>
    <property type="match status" value="1"/>
</dbReference>
<dbReference type="RefSeq" id="WP_342694825.1">
    <property type="nucleotide sequence ID" value="NZ_JBCGDO010000002.1"/>
</dbReference>
<comment type="catalytic activity">
    <reaction evidence="1">
        <text>ATP + protein L-histidine = ADP + protein N-phospho-L-histidine.</text>
        <dbReference type="EC" id="2.7.13.3"/>
    </reaction>
</comment>
<dbReference type="CDD" id="cd16917">
    <property type="entry name" value="HATPase_UhpB-NarQ-NarX-like"/>
    <property type="match status" value="1"/>
</dbReference>
<evidence type="ECO:0000256" key="17">
    <source>
        <dbReference type="ARBA" id="ARBA00024827"/>
    </source>
</evidence>
<evidence type="ECO:0000313" key="22">
    <source>
        <dbReference type="Proteomes" id="UP001460072"/>
    </source>
</evidence>
<dbReference type="SMART" id="SM00028">
    <property type="entry name" value="TPR"/>
    <property type="match status" value="5"/>
</dbReference>
<evidence type="ECO:0000256" key="1">
    <source>
        <dbReference type="ARBA" id="ARBA00000085"/>
    </source>
</evidence>
<dbReference type="EC" id="2.7.13.3" evidence="4"/>
<dbReference type="EMBL" id="JBCGDO010000002">
    <property type="protein sequence ID" value="MEM0541597.1"/>
    <property type="molecule type" value="Genomic_DNA"/>
</dbReference>
<dbReference type="Gene3D" id="1.20.5.1930">
    <property type="match status" value="1"/>
</dbReference>
<evidence type="ECO:0000256" key="6">
    <source>
        <dbReference type="ARBA" id="ARBA00022485"/>
    </source>
</evidence>
<dbReference type="InterPro" id="IPR004358">
    <property type="entry name" value="Sig_transdc_His_kin-like_C"/>
</dbReference>
<feature type="domain" description="Histidine kinase" evidence="20">
    <location>
        <begin position="466"/>
        <end position="658"/>
    </location>
</feature>
<keyword evidence="8" id="KW-0597">Phosphoprotein</keyword>
<proteinExistence type="predicted"/>
<dbReference type="Gene3D" id="3.30.565.10">
    <property type="entry name" value="Histidine kinase-like ATPase, C-terminal domain"/>
    <property type="match status" value="1"/>
</dbReference>
<evidence type="ECO:0000256" key="14">
    <source>
        <dbReference type="ARBA" id="ARBA00023004"/>
    </source>
</evidence>
<dbReference type="InterPro" id="IPR050482">
    <property type="entry name" value="Sensor_HK_TwoCompSys"/>
</dbReference>
<dbReference type="SUPFAM" id="SSF55874">
    <property type="entry name" value="ATPase domain of HSP90 chaperone/DNA topoisomerase II/histidine kinase"/>
    <property type="match status" value="1"/>
</dbReference>
<comment type="caution">
    <text evidence="21">The sequence shown here is derived from an EMBL/GenBank/DDBJ whole genome shotgun (WGS) entry which is preliminary data.</text>
</comment>
<dbReference type="InterPro" id="IPR005467">
    <property type="entry name" value="His_kinase_dom"/>
</dbReference>
<dbReference type="InterPro" id="IPR011990">
    <property type="entry name" value="TPR-like_helical_dom_sf"/>
</dbReference>
<keyword evidence="9" id="KW-0808">Transferase</keyword>
<evidence type="ECO:0000256" key="15">
    <source>
        <dbReference type="ARBA" id="ARBA00023012"/>
    </source>
</evidence>
<dbReference type="Proteomes" id="UP001460072">
    <property type="component" value="Unassembled WGS sequence"/>
</dbReference>
<evidence type="ECO:0000256" key="11">
    <source>
        <dbReference type="ARBA" id="ARBA00022741"/>
    </source>
</evidence>
<keyword evidence="15" id="KW-0902">Two-component regulatory system</keyword>
<keyword evidence="19" id="KW-0812">Transmembrane</keyword>
<dbReference type="InterPro" id="IPR003594">
    <property type="entry name" value="HATPase_dom"/>
</dbReference>
<keyword evidence="6" id="KW-0004">4Fe-4S</keyword>
<dbReference type="PANTHER" id="PTHR24421:SF10">
    <property type="entry name" value="NITRATE_NITRITE SENSOR PROTEIN NARQ"/>
    <property type="match status" value="1"/>
</dbReference>
<evidence type="ECO:0000256" key="12">
    <source>
        <dbReference type="ARBA" id="ARBA00022777"/>
    </source>
</evidence>
<evidence type="ECO:0000256" key="2">
    <source>
        <dbReference type="ARBA" id="ARBA00001966"/>
    </source>
</evidence>
<evidence type="ECO:0000256" key="19">
    <source>
        <dbReference type="SAM" id="Phobius"/>
    </source>
</evidence>
<evidence type="ECO:0000256" key="13">
    <source>
        <dbReference type="ARBA" id="ARBA00022840"/>
    </source>
</evidence>
<accession>A0ABU9N468</accession>
<dbReference type="Pfam" id="PF13181">
    <property type="entry name" value="TPR_8"/>
    <property type="match status" value="1"/>
</dbReference>
<dbReference type="PRINTS" id="PR00344">
    <property type="entry name" value="BCTRLSENSOR"/>
</dbReference>
<evidence type="ECO:0000256" key="3">
    <source>
        <dbReference type="ARBA" id="ARBA00004496"/>
    </source>
</evidence>
<keyword evidence="13" id="KW-0067">ATP-binding</keyword>
<dbReference type="Pfam" id="PF13424">
    <property type="entry name" value="TPR_12"/>
    <property type="match status" value="1"/>
</dbReference>
<keyword evidence="14" id="KW-0408">Iron</keyword>
<comment type="subcellular location">
    <subcellularLocation>
        <location evidence="3">Cytoplasm</location>
    </subcellularLocation>
</comment>
<keyword evidence="16" id="KW-0411">Iron-sulfur</keyword>
<evidence type="ECO:0000256" key="10">
    <source>
        <dbReference type="ARBA" id="ARBA00022723"/>
    </source>
</evidence>
<dbReference type="InterPro" id="IPR011712">
    <property type="entry name" value="Sig_transdc_His_kin_sub3_dim/P"/>
</dbReference>
<keyword evidence="11" id="KW-0547">Nucleotide-binding</keyword>
<keyword evidence="12 21" id="KW-0418">Kinase</keyword>
<dbReference type="GO" id="GO:0016301">
    <property type="term" value="F:kinase activity"/>
    <property type="evidence" value="ECO:0007669"/>
    <property type="project" value="UniProtKB-KW"/>
</dbReference>
<keyword evidence="19" id="KW-0472">Membrane</keyword>
<dbReference type="PANTHER" id="PTHR24421">
    <property type="entry name" value="NITRATE/NITRITE SENSOR PROTEIN NARX-RELATED"/>
    <property type="match status" value="1"/>
</dbReference>
<dbReference type="PROSITE" id="PS50109">
    <property type="entry name" value="HIS_KIN"/>
    <property type="match status" value="1"/>
</dbReference>
<dbReference type="SMART" id="SM00387">
    <property type="entry name" value="HATPase_c"/>
    <property type="match status" value="1"/>
</dbReference>
<keyword evidence="10" id="KW-0479">Metal-binding</keyword>
<evidence type="ECO:0000256" key="16">
    <source>
        <dbReference type="ARBA" id="ARBA00023014"/>
    </source>
</evidence>
<name>A0ABU9N468_9FLAO</name>
<evidence type="ECO:0000259" key="20">
    <source>
        <dbReference type="PROSITE" id="PS50109"/>
    </source>
</evidence>
<dbReference type="Pfam" id="PF07730">
    <property type="entry name" value="HisKA_3"/>
    <property type="match status" value="1"/>
</dbReference>
<dbReference type="InterPro" id="IPR036890">
    <property type="entry name" value="HATPase_C_sf"/>
</dbReference>
<evidence type="ECO:0000256" key="8">
    <source>
        <dbReference type="ARBA" id="ARBA00022553"/>
    </source>
</evidence>
<evidence type="ECO:0000256" key="7">
    <source>
        <dbReference type="ARBA" id="ARBA00022490"/>
    </source>
</evidence>
<dbReference type="InterPro" id="IPR019734">
    <property type="entry name" value="TPR_rpt"/>
</dbReference>
<evidence type="ECO:0000313" key="21">
    <source>
        <dbReference type="EMBL" id="MEM0541597.1"/>
    </source>
</evidence>
<organism evidence="21 22">
    <name type="scientific">Flavobacterium aureirubrum</name>
    <dbReference type="NCBI Taxonomy" id="3133147"/>
    <lineage>
        <taxon>Bacteria</taxon>
        <taxon>Pseudomonadati</taxon>
        <taxon>Bacteroidota</taxon>
        <taxon>Flavobacteriia</taxon>
        <taxon>Flavobacteriales</taxon>
        <taxon>Flavobacteriaceae</taxon>
        <taxon>Flavobacterium</taxon>
    </lineage>
</organism>
<dbReference type="Pfam" id="PF02518">
    <property type="entry name" value="HATPase_c"/>
    <property type="match status" value="1"/>
</dbReference>
<feature type="transmembrane region" description="Helical" evidence="19">
    <location>
        <begin position="402"/>
        <end position="421"/>
    </location>
</feature>
<evidence type="ECO:0000256" key="5">
    <source>
        <dbReference type="ARBA" id="ARBA00017322"/>
    </source>
</evidence>
<dbReference type="SUPFAM" id="SSF48452">
    <property type="entry name" value="TPR-like"/>
    <property type="match status" value="2"/>
</dbReference>
<sequence>MKKIIYIIIIVFFICCHKNKSDESKSKGNDSITDNLDPAFIELKSKQYDTVVRKELKELAVKFVYNKKNYFEIYKYIDEKSTIVNDPFGRIEANTNLGIYYFNKFQNDSAFYHFSTAEKISRSQKGNPFMGTILQSKADLLWCQKNFTEAESMAIKALKIAKQRKNNDLIFSCYITIANSLVGLNKNEEALKYYNKALEAVERVDSTVNKLVWKASIYNYIALIYQKENNFKEAIKYSYQGLSFDNFKQTQPSMYCYLTNIIAYSKFKLGEKSAVNQFNETLKIGDSIQSIPIQITAKTYLGEFYLAQKDTLKANTYLKDAQLLSHKNNIFEDELKILQLLALANPQNESFYSNRYIELNDSLQNIERATRDKYARIEFETDEISQQKNVIEIQNDKLTQRIWVISGFAFLILLVVVLWFLNKSQKNKTRELLFKQEQQKANEEIYQLMLNQQQKIEEGKQIEKRRISQELHDGVMGRLSSIRLNLFVLNKKTDQETINKCLEYIKDIQAIEKEIRTIAHDLNKNLFSDSSNFNSIVENLFATIQNHTQINFILNNDERIDWETVNNNAKINSYRIIQEALQNIDKYAKAQTVTITMSKKEDAISIEIKDDGIGFKMKIAKNGIGLKNMQKRMEDIGGTFEIESYPKKGTKINLSIPI</sequence>
<evidence type="ECO:0000256" key="4">
    <source>
        <dbReference type="ARBA" id="ARBA00012438"/>
    </source>
</evidence>
<comment type="function">
    <text evidence="17">Member of the two-component regulatory system NreB/NreC involved in the control of dissimilatory nitrate/nitrite reduction in response to oxygen. NreB functions as a direct oxygen sensor histidine kinase which is autophosphorylated, in the absence of oxygen, probably at the conserved histidine residue, and transfers its phosphate group probably to a conserved aspartate residue of NreC. NreB/NreC activates the expression of the nitrate (narGHJI) and nitrite (nir) reductase operons, as well as the putative nitrate transporter gene narT.</text>
</comment>